<dbReference type="Proteomes" id="UP000265427">
    <property type="component" value="Unassembled WGS sequence"/>
</dbReference>
<evidence type="ECO:0000256" key="2">
    <source>
        <dbReference type="SAM" id="MobiDB-lite"/>
    </source>
</evidence>
<name>A0A397A0F8_APHAT</name>
<feature type="region of interest" description="Disordered" evidence="2">
    <location>
        <begin position="226"/>
        <end position="260"/>
    </location>
</feature>
<dbReference type="Pfam" id="PF13976">
    <property type="entry name" value="gag_pre-integrs"/>
    <property type="match status" value="1"/>
</dbReference>
<organism evidence="4 5">
    <name type="scientific">Aphanomyces astaci</name>
    <name type="common">Crayfish plague agent</name>
    <dbReference type="NCBI Taxonomy" id="112090"/>
    <lineage>
        <taxon>Eukaryota</taxon>
        <taxon>Sar</taxon>
        <taxon>Stramenopiles</taxon>
        <taxon>Oomycota</taxon>
        <taxon>Saprolegniomycetes</taxon>
        <taxon>Saprolegniales</taxon>
        <taxon>Verrucalvaceae</taxon>
        <taxon>Aphanomyces</taxon>
    </lineage>
</organism>
<keyword evidence="1" id="KW-0863">Zinc-finger</keyword>
<dbReference type="Pfam" id="PF14223">
    <property type="entry name" value="Retrotran_gag_2"/>
    <property type="match status" value="1"/>
</dbReference>
<dbReference type="GO" id="GO:0003676">
    <property type="term" value="F:nucleic acid binding"/>
    <property type="evidence" value="ECO:0007669"/>
    <property type="project" value="InterPro"/>
</dbReference>
<dbReference type="PROSITE" id="PS50158">
    <property type="entry name" value="ZF_CCHC"/>
    <property type="match status" value="1"/>
</dbReference>
<evidence type="ECO:0000259" key="3">
    <source>
        <dbReference type="PROSITE" id="PS50158"/>
    </source>
</evidence>
<dbReference type="InterPro" id="IPR025724">
    <property type="entry name" value="GAG-pre-integrase_dom"/>
</dbReference>
<reference evidence="4 5" key="1">
    <citation type="submission" date="2018-08" db="EMBL/GenBank/DDBJ databases">
        <title>Aphanomyces genome sequencing and annotation.</title>
        <authorList>
            <person name="Minardi D."/>
            <person name="Oidtmann B."/>
            <person name="Van Der Giezen M."/>
            <person name="Studholme D.J."/>
        </authorList>
    </citation>
    <scope>NUCLEOTIDE SEQUENCE [LARGE SCALE GENOMIC DNA]</scope>
    <source>
        <strain evidence="4 5">Kv</strain>
    </source>
</reference>
<dbReference type="AlphaFoldDB" id="A0A397A0F8"/>
<dbReference type="GO" id="GO:0008270">
    <property type="term" value="F:zinc ion binding"/>
    <property type="evidence" value="ECO:0007669"/>
    <property type="project" value="UniProtKB-KW"/>
</dbReference>
<accession>A0A397A0F8</accession>
<dbReference type="Pfam" id="PF22936">
    <property type="entry name" value="Pol_BBD"/>
    <property type="match status" value="1"/>
</dbReference>
<feature type="compositionally biased region" description="Low complexity" evidence="2">
    <location>
        <begin position="242"/>
        <end position="251"/>
    </location>
</feature>
<dbReference type="InterPro" id="IPR036875">
    <property type="entry name" value="Znf_CCHC_sf"/>
</dbReference>
<keyword evidence="1" id="KW-0862">Zinc</keyword>
<protein>
    <recommendedName>
        <fullName evidence="3">CCHC-type domain-containing protein</fullName>
    </recommendedName>
</protein>
<dbReference type="SUPFAM" id="SSF57756">
    <property type="entry name" value="Retrovirus zinc finger-like domains"/>
    <property type="match status" value="1"/>
</dbReference>
<sequence length="618" mass="67464">MSPTYDKTTILLDDKNWSTWRTFIKGRLMGKGLIHTLLRHSSSMTTVERTMNRDEFASRAIPEVDAITYAKDNQKALGIIIESINVNQYQHVDGLTDALAAYLALKAHHEPQTHVDKIGLLAEYHAIRWEPKREILPVFIDRFYNLVRKLRDTGCAENEYMTVAKLLAIMPWCLRIVLHQINLMDERLQTLTVARSLLEAEYKAAVANGALQAPGNEAGVTRALGALDSGRDRGGRGRGRGPPKAGRGASRSQKREGTCHHCGKVGHWKAECHARQRGDPPTAMPSRAPGNESVGAAPNHTVYLFAGMEAPGLSLSAAKATEKIIIDSGASSHMTGAKDHLYDVAACDRTIIVANGEVANATTMGKLDIDMQNGAKMTLTEVLIIDGMPMTLVSVPALCRRNAACTVSFGQGKCSIAVGSTAIATGTLEMPANVYVLNGTMSMPTSATSATSTTSPISNSDKSTLWHERVGHVPLSTLKHCSTLQLGLPTDLAGTLNTPCPACVVSKMHKATAPKSSTRTYKTGDDCENEGEQFDRTPKKVEAPMPITKEGNEARLRTKLRKIALRLQKAPLPDDIKKELWETQLHLHKDIFHLQNMKKMKLLANIDQEQAATFGKKK</sequence>
<dbReference type="VEuPathDB" id="FungiDB:H257_09893"/>
<evidence type="ECO:0000256" key="1">
    <source>
        <dbReference type="PROSITE-ProRule" id="PRU00047"/>
    </source>
</evidence>
<evidence type="ECO:0000313" key="5">
    <source>
        <dbReference type="Proteomes" id="UP000265427"/>
    </source>
</evidence>
<feature type="domain" description="CCHC-type" evidence="3">
    <location>
        <begin position="259"/>
        <end position="272"/>
    </location>
</feature>
<dbReference type="InterPro" id="IPR054722">
    <property type="entry name" value="PolX-like_BBD"/>
</dbReference>
<gene>
    <name evidence="4" type="ORF">DYB36_007187</name>
</gene>
<dbReference type="InterPro" id="IPR001878">
    <property type="entry name" value="Znf_CCHC"/>
</dbReference>
<proteinExistence type="predicted"/>
<dbReference type="EMBL" id="QUSZ01007883">
    <property type="protein sequence ID" value="RHY01310.1"/>
    <property type="molecule type" value="Genomic_DNA"/>
</dbReference>
<keyword evidence="1" id="KW-0479">Metal-binding</keyword>
<evidence type="ECO:0000313" key="4">
    <source>
        <dbReference type="EMBL" id="RHY01310.1"/>
    </source>
</evidence>
<comment type="caution">
    <text evidence="4">The sequence shown here is derived from an EMBL/GenBank/DDBJ whole genome shotgun (WGS) entry which is preliminary data.</text>
</comment>